<keyword evidence="2" id="KW-1185">Reference proteome</keyword>
<gene>
    <name evidence="1" type="ORF">E2C01_020877</name>
</gene>
<dbReference type="AlphaFoldDB" id="A0A5B7E1R8"/>
<dbReference type="EMBL" id="VSRR010001790">
    <property type="protein sequence ID" value="MPC27698.1"/>
    <property type="molecule type" value="Genomic_DNA"/>
</dbReference>
<proteinExistence type="predicted"/>
<organism evidence="1 2">
    <name type="scientific">Portunus trituberculatus</name>
    <name type="common">Swimming crab</name>
    <name type="synonym">Neptunus trituberculatus</name>
    <dbReference type="NCBI Taxonomy" id="210409"/>
    <lineage>
        <taxon>Eukaryota</taxon>
        <taxon>Metazoa</taxon>
        <taxon>Ecdysozoa</taxon>
        <taxon>Arthropoda</taxon>
        <taxon>Crustacea</taxon>
        <taxon>Multicrustacea</taxon>
        <taxon>Malacostraca</taxon>
        <taxon>Eumalacostraca</taxon>
        <taxon>Eucarida</taxon>
        <taxon>Decapoda</taxon>
        <taxon>Pleocyemata</taxon>
        <taxon>Brachyura</taxon>
        <taxon>Eubrachyura</taxon>
        <taxon>Portunoidea</taxon>
        <taxon>Portunidae</taxon>
        <taxon>Portuninae</taxon>
        <taxon>Portunus</taxon>
    </lineage>
</organism>
<dbReference type="Proteomes" id="UP000324222">
    <property type="component" value="Unassembled WGS sequence"/>
</dbReference>
<protein>
    <submittedName>
        <fullName evidence="1">Uncharacterized protein</fullName>
    </submittedName>
</protein>
<evidence type="ECO:0000313" key="2">
    <source>
        <dbReference type="Proteomes" id="UP000324222"/>
    </source>
</evidence>
<reference evidence="1 2" key="1">
    <citation type="submission" date="2019-05" db="EMBL/GenBank/DDBJ databases">
        <title>Another draft genome of Portunus trituberculatus and its Hox gene families provides insights of decapod evolution.</title>
        <authorList>
            <person name="Jeong J.-H."/>
            <person name="Song I."/>
            <person name="Kim S."/>
            <person name="Choi T."/>
            <person name="Kim D."/>
            <person name="Ryu S."/>
            <person name="Kim W."/>
        </authorList>
    </citation>
    <scope>NUCLEOTIDE SEQUENCE [LARGE SCALE GENOMIC DNA]</scope>
    <source>
        <tissue evidence="1">Muscle</tissue>
    </source>
</reference>
<comment type="caution">
    <text evidence="1">The sequence shown here is derived from an EMBL/GenBank/DDBJ whole genome shotgun (WGS) entry which is preliminary data.</text>
</comment>
<evidence type="ECO:0000313" key="1">
    <source>
        <dbReference type="EMBL" id="MPC27698.1"/>
    </source>
</evidence>
<sequence length="137" mass="15311">MARGGQPEDFCLASHTGNPPGRLCKLLSKDAELLDEIGIKTSGQYSAKVSGKCDELVREDACSGGFCVKKITWIQVSSFASIFQQHMFRFHQNLSAATRARERITAWYAMVMLCNAEDMRDENFSYGSIIYQQTSVI</sequence>
<accession>A0A5B7E1R8</accession>
<name>A0A5B7E1R8_PORTR</name>